<dbReference type="Proteomes" id="UP000184315">
    <property type="component" value="Unassembled WGS sequence"/>
</dbReference>
<dbReference type="InterPro" id="IPR004821">
    <property type="entry name" value="Cyt_trans-like"/>
</dbReference>
<dbReference type="NCBIfam" id="TIGR00125">
    <property type="entry name" value="cyt_tran_rel"/>
    <property type="match status" value="1"/>
</dbReference>
<evidence type="ECO:0000256" key="8">
    <source>
        <dbReference type="ARBA" id="ARBA00022840"/>
    </source>
</evidence>
<evidence type="ECO:0000256" key="4">
    <source>
        <dbReference type="ARBA" id="ARBA00022642"/>
    </source>
</evidence>
<dbReference type="InterPro" id="IPR005248">
    <property type="entry name" value="NadD/NMNAT"/>
</dbReference>
<keyword evidence="10" id="KW-0173">Coenzyme A biosynthesis</keyword>
<comment type="function">
    <text evidence="1 14">Catalyzes the reversible adenylation of nicotinate mononucleotide (NaMN) to nicotinic acid adenine dinucleotide (NaAD).</text>
</comment>
<dbReference type="STRING" id="671072.PL9214500555"/>
<comment type="catalytic activity">
    <reaction evidence="13 14">
        <text>nicotinate beta-D-ribonucleotide + ATP + H(+) = deamido-NAD(+) + diphosphate</text>
        <dbReference type="Rhea" id="RHEA:22860"/>
        <dbReference type="ChEBI" id="CHEBI:15378"/>
        <dbReference type="ChEBI" id="CHEBI:30616"/>
        <dbReference type="ChEBI" id="CHEBI:33019"/>
        <dbReference type="ChEBI" id="CHEBI:57502"/>
        <dbReference type="ChEBI" id="CHEBI:58437"/>
        <dbReference type="EC" id="2.7.7.18"/>
    </reaction>
</comment>
<dbReference type="GO" id="GO:0005524">
    <property type="term" value="F:ATP binding"/>
    <property type="evidence" value="ECO:0007669"/>
    <property type="project" value="UniProtKB-KW"/>
</dbReference>
<dbReference type="EC" id="2.7.7.18" evidence="14"/>
<sequence length="192" mass="21791">MTQIALFGTSADPPTAGHQAILHWLSQRFDRVVVWASDNPFKTHQTALEHRMKMLSLLIEEINPPNPNIAVYPELSSRRTLETLERAKQYWSDVEYTLVIGSDLVQQIPQWYQIKTLLKQVKLLIVPRPGYGVEATDLEKVKQLGGQVKIADIKGLPVSSSHYRQTGNIEVLPPSVQAYIDQEQLYESTVKD</sequence>
<dbReference type="CDD" id="cd02165">
    <property type="entry name" value="NMNAT"/>
    <property type="match status" value="1"/>
</dbReference>
<evidence type="ECO:0000256" key="2">
    <source>
        <dbReference type="ARBA" id="ARBA00005019"/>
    </source>
</evidence>
<dbReference type="EMBL" id="CZDF01000156">
    <property type="protein sequence ID" value="CUR33308.1"/>
    <property type="molecule type" value="Genomic_DNA"/>
</dbReference>
<keyword evidence="17" id="KW-1185">Reference proteome</keyword>
<keyword evidence="7 14" id="KW-0547">Nucleotide-binding</keyword>
<protein>
    <recommendedName>
        <fullName evidence="14">Probable nicotinate-nucleotide adenylyltransferase</fullName>
        <ecNumber evidence="14">2.7.7.18</ecNumber>
    </recommendedName>
    <alternativeName>
        <fullName evidence="14">Deamido-NAD(+) diphosphorylase</fullName>
    </alternativeName>
    <alternativeName>
        <fullName evidence="14">Deamido-NAD(+) pyrophosphorylase</fullName>
    </alternativeName>
    <alternativeName>
        <fullName evidence="14">Nicotinate mononucleotide adenylyltransferase</fullName>
        <shortName evidence="14">NaMN adenylyltransferase</shortName>
    </alternativeName>
</protein>
<dbReference type="SUPFAM" id="SSF52374">
    <property type="entry name" value="Nucleotidylyl transferase"/>
    <property type="match status" value="1"/>
</dbReference>
<comment type="similarity">
    <text evidence="14">Belongs to the NadD family.</text>
</comment>
<name>A0A1J1LMZ4_9CYAN</name>
<feature type="domain" description="Cytidyltransferase-like" evidence="15">
    <location>
        <begin position="6"/>
        <end position="165"/>
    </location>
</feature>
<comment type="pathway">
    <text evidence="2 14">Cofactor biosynthesis; NAD(+) biosynthesis; deamido-NAD(+) from nicotinate D-ribonucleotide: step 1/1.</text>
</comment>
<accession>A0A1J1LMZ4</accession>
<dbReference type="NCBIfam" id="TIGR00482">
    <property type="entry name" value="nicotinate (nicotinamide) nucleotide adenylyltransferase"/>
    <property type="match status" value="1"/>
</dbReference>
<keyword evidence="11 14" id="KW-0520">NAD</keyword>
<evidence type="ECO:0000256" key="5">
    <source>
        <dbReference type="ARBA" id="ARBA00022679"/>
    </source>
</evidence>
<evidence type="ECO:0000256" key="3">
    <source>
        <dbReference type="ARBA" id="ARBA00022490"/>
    </source>
</evidence>
<dbReference type="Gene3D" id="3.40.50.620">
    <property type="entry name" value="HUPs"/>
    <property type="match status" value="1"/>
</dbReference>
<dbReference type="PANTHER" id="PTHR39321">
    <property type="entry name" value="NICOTINATE-NUCLEOTIDE ADENYLYLTRANSFERASE-RELATED"/>
    <property type="match status" value="1"/>
</dbReference>
<organism evidence="16 17">
    <name type="scientific">Planktothrix tepida PCC 9214</name>
    <dbReference type="NCBI Taxonomy" id="671072"/>
    <lineage>
        <taxon>Bacteria</taxon>
        <taxon>Bacillati</taxon>
        <taxon>Cyanobacteriota</taxon>
        <taxon>Cyanophyceae</taxon>
        <taxon>Oscillatoriophycideae</taxon>
        <taxon>Oscillatoriales</taxon>
        <taxon>Microcoleaceae</taxon>
        <taxon>Planktothrix</taxon>
    </lineage>
</organism>
<dbReference type="GO" id="GO:0004515">
    <property type="term" value="F:nicotinate-nucleotide adenylyltransferase activity"/>
    <property type="evidence" value="ECO:0007669"/>
    <property type="project" value="UniProtKB-UniRule"/>
</dbReference>
<keyword evidence="3" id="KW-0963">Cytoplasm</keyword>
<dbReference type="InterPro" id="IPR014729">
    <property type="entry name" value="Rossmann-like_a/b/a_fold"/>
</dbReference>
<dbReference type="PANTHER" id="PTHR39321:SF3">
    <property type="entry name" value="PHOSPHOPANTETHEINE ADENYLYLTRANSFERASE"/>
    <property type="match status" value="1"/>
</dbReference>
<comment type="catalytic activity">
    <reaction evidence="12">
        <text>(R)-4'-phosphopantetheine + ATP + H(+) = 3'-dephospho-CoA + diphosphate</text>
        <dbReference type="Rhea" id="RHEA:19801"/>
        <dbReference type="ChEBI" id="CHEBI:15378"/>
        <dbReference type="ChEBI" id="CHEBI:30616"/>
        <dbReference type="ChEBI" id="CHEBI:33019"/>
        <dbReference type="ChEBI" id="CHEBI:57328"/>
        <dbReference type="ChEBI" id="CHEBI:61723"/>
        <dbReference type="EC" id="2.7.7.3"/>
    </reaction>
</comment>
<dbReference type="Pfam" id="PF01467">
    <property type="entry name" value="CTP_transf_like"/>
    <property type="match status" value="1"/>
</dbReference>
<keyword evidence="4 14" id="KW-0662">Pyridine nucleotide biosynthesis</keyword>
<evidence type="ECO:0000256" key="10">
    <source>
        <dbReference type="ARBA" id="ARBA00022993"/>
    </source>
</evidence>
<evidence type="ECO:0000259" key="15">
    <source>
        <dbReference type="Pfam" id="PF01467"/>
    </source>
</evidence>
<dbReference type="UniPathway" id="UPA00253">
    <property type="reaction ID" value="UER00332"/>
</dbReference>
<gene>
    <name evidence="14 16" type="primary">nadD</name>
    <name evidence="16" type="ORF">PL9214500555</name>
</gene>
<evidence type="ECO:0000256" key="14">
    <source>
        <dbReference type="HAMAP-Rule" id="MF_00244"/>
    </source>
</evidence>
<evidence type="ECO:0000313" key="16">
    <source>
        <dbReference type="EMBL" id="CUR33308.1"/>
    </source>
</evidence>
<keyword evidence="6 14" id="KW-0548">Nucleotidyltransferase</keyword>
<reference evidence="17" key="1">
    <citation type="submission" date="2015-10" db="EMBL/GenBank/DDBJ databases">
        <authorList>
            <person name="Regsiter A."/>
            <person name="william w."/>
        </authorList>
    </citation>
    <scope>NUCLEOTIDE SEQUENCE [LARGE SCALE GENOMIC DNA]</scope>
</reference>
<proteinExistence type="inferred from homology"/>
<evidence type="ECO:0000256" key="12">
    <source>
        <dbReference type="ARBA" id="ARBA00029346"/>
    </source>
</evidence>
<dbReference type="HAMAP" id="MF_00244">
    <property type="entry name" value="NaMN_adenylyltr"/>
    <property type="match status" value="1"/>
</dbReference>
<keyword evidence="5 14" id="KW-0808">Transferase</keyword>
<dbReference type="OrthoDB" id="5295945at2"/>
<dbReference type="RefSeq" id="WP_072719925.1">
    <property type="nucleotide sequence ID" value="NZ_LN889802.1"/>
</dbReference>
<keyword evidence="9" id="KW-0460">Magnesium</keyword>
<dbReference type="AlphaFoldDB" id="A0A1J1LMZ4"/>
<evidence type="ECO:0000256" key="13">
    <source>
        <dbReference type="ARBA" id="ARBA00048721"/>
    </source>
</evidence>
<evidence type="ECO:0000256" key="6">
    <source>
        <dbReference type="ARBA" id="ARBA00022695"/>
    </source>
</evidence>
<dbReference type="InterPro" id="IPR001980">
    <property type="entry name" value="PPAT"/>
</dbReference>
<dbReference type="GO" id="GO:0004595">
    <property type="term" value="F:pantetheine-phosphate adenylyltransferase activity"/>
    <property type="evidence" value="ECO:0007669"/>
    <property type="project" value="UniProtKB-EC"/>
</dbReference>
<evidence type="ECO:0000256" key="11">
    <source>
        <dbReference type="ARBA" id="ARBA00023027"/>
    </source>
</evidence>
<dbReference type="PRINTS" id="PR01020">
    <property type="entry name" value="LPSBIOSNTHSS"/>
</dbReference>
<dbReference type="GO" id="GO:0015937">
    <property type="term" value="P:coenzyme A biosynthetic process"/>
    <property type="evidence" value="ECO:0007669"/>
    <property type="project" value="UniProtKB-KW"/>
</dbReference>
<evidence type="ECO:0000313" key="17">
    <source>
        <dbReference type="Proteomes" id="UP000184315"/>
    </source>
</evidence>
<dbReference type="GO" id="GO:0009435">
    <property type="term" value="P:NAD+ biosynthetic process"/>
    <property type="evidence" value="ECO:0007669"/>
    <property type="project" value="UniProtKB-UniRule"/>
</dbReference>
<dbReference type="NCBIfam" id="NF000842">
    <property type="entry name" value="PRK00071.2-1"/>
    <property type="match status" value="1"/>
</dbReference>
<evidence type="ECO:0000256" key="1">
    <source>
        <dbReference type="ARBA" id="ARBA00002324"/>
    </source>
</evidence>
<evidence type="ECO:0000256" key="9">
    <source>
        <dbReference type="ARBA" id="ARBA00022842"/>
    </source>
</evidence>
<evidence type="ECO:0000256" key="7">
    <source>
        <dbReference type="ARBA" id="ARBA00022741"/>
    </source>
</evidence>
<keyword evidence="8 14" id="KW-0067">ATP-binding</keyword>